<dbReference type="NCBIfam" id="NF033516">
    <property type="entry name" value="transpos_IS3"/>
    <property type="match status" value="1"/>
</dbReference>
<dbReference type="EMBL" id="MSCH01000003">
    <property type="protein sequence ID" value="PQJ55266.1"/>
    <property type="molecule type" value="Genomic_DNA"/>
</dbReference>
<evidence type="ECO:0000313" key="2">
    <source>
        <dbReference type="EMBL" id="PQJ55151.1"/>
    </source>
</evidence>
<comment type="caution">
    <text evidence="2">The sequence shown here is derived from an EMBL/GenBank/DDBJ whole genome shotgun (WGS) entry which is preliminary data.</text>
</comment>
<dbReference type="PROSITE" id="PS50994">
    <property type="entry name" value="INTEGRASE"/>
    <property type="match status" value="1"/>
</dbReference>
<reference evidence="2 5" key="1">
    <citation type="submission" date="2016-12" db="EMBL/GenBank/DDBJ databases">
        <title>Diversity of luminous bacteria.</title>
        <authorList>
            <person name="Yoshizawa S."/>
            <person name="Kogure K."/>
        </authorList>
    </citation>
    <scope>NUCLEOTIDE SEQUENCE [LARGE SCALE GENOMIC DNA]</scope>
    <source>
        <strain evidence="2 5">SA4-48</strain>
    </source>
</reference>
<sequence length="264" mass="30878">MGVSRAGYYKWCQQTPSKHADKNTLLRDFLKRVSDKEHCIPGYRKLWDAAVSHGFDCSQGKVQRLLQCMGYRSVAGKHRMNKAAKESTFIPTTHILQRQFDVKEANKVWASDITQVRCNEGWQYLCVILDLYSRKVVGWATSRINNASLVIKTLKKAWEARKPDGDNLLFHSDQGCQYRAKDTIRWLNKRGVTISMSRKGNCWDNACSESFFAQYKKEWMHNLTQLSRNEMTVQSRFYIEKYYNSVRRHGTLGYMSPMQYEELN</sequence>
<dbReference type="AlphaFoldDB" id="A0A2S7V0T8"/>
<evidence type="ECO:0000313" key="5">
    <source>
        <dbReference type="Proteomes" id="UP000239007"/>
    </source>
</evidence>
<gene>
    <name evidence="2" type="ORF">BTO11_04060</name>
    <name evidence="3" type="ORF">BTO11_10915</name>
    <name evidence="4" type="ORF">BTO11_16050</name>
</gene>
<name>A0A2S7V0T8_9GAMM</name>
<dbReference type="PANTHER" id="PTHR46889:SF4">
    <property type="entry name" value="TRANSPOSASE INSO FOR INSERTION SEQUENCE ELEMENT IS911B-RELATED"/>
    <property type="match status" value="1"/>
</dbReference>
<dbReference type="Proteomes" id="UP000239007">
    <property type="component" value="Unassembled WGS sequence"/>
</dbReference>
<evidence type="ECO:0000313" key="4">
    <source>
        <dbReference type="EMBL" id="PQJ55344.1"/>
    </source>
</evidence>
<keyword evidence="5" id="KW-1185">Reference proteome</keyword>
<feature type="domain" description="Integrase catalytic" evidence="1">
    <location>
        <begin position="100"/>
        <end position="264"/>
    </location>
</feature>
<protein>
    <submittedName>
        <fullName evidence="2">Integrase</fullName>
    </submittedName>
</protein>
<dbReference type="InterPro" id="IPR050900">
    <property type="entry name" value="Transposase_IS3/IS150/IS904"/>
</dbReference>
<dbReference type="GO" id="GO:0003676">
    <property type="term" value="F:nucleic acid binding"/>
    <property type="evidence" value="ECO:0007669"/>
    <property type="project" value="InterPro"/>
</dbReference>
<dbReference type="Gene3D" id="3.30.420.10">
    <property type="entry name" value="Ribonuclease H-like superfamily/Ribonuclease H"/>
    <property type="match status" value="1"/>
</dbReference>
<organism evidence="2 5">
    <name type="scientific">Psychrosphaera saromensis</name>
    <dbReference type="NCBI Taxonomy" id="716813"/>
    <lineage>
        <taxon>Bacteria</taxon>
        <taxon>Pseudomonadati</taxon>
        <taxon>Pseudomonadota</taxon>
        <taxon>Gammaproteobacteria</taxon>
        <taxon>Alteromonadales</taxon>
        <taxon>Pseudoalteromonadaceae</taxon>
        <taxon>Psychrosphaera</taxon>
    </lineage>
</organism>
<dbReference type="InterPro" id="IPR036397">
    <property type="entry name" value="RNaseH_sf"/>
</dbReference>
<dbReference type="InterPro" id="IPR012337">
    <property type="entry name" value="RNaseH-like_sf"/>
</dbReference>
<evidence type="ECO:0000259" key="1">
    <source>
        <dbReference type="PROSITE" id="PS50994"/>
    </source>
</evidence>
<dbReference type="PANTHER" id="PTHR46889">
    <property type="entry name" value="TRANSPOSASE INSF FOR INSERTION SEQUENCE IS3B-RELATED"/>
    <property type="match status" value="1"/>
</dbReference>
<proteinExistence type="predicted"/>
<dbReference type="Pfam" id="PF13333">
    <property type="entry name" value="rve_2"/>
    <property type="match status" value="1"/>
</dbReference>
<dbReference type="EMBL" id="MSCH01000003">
    <property type="protein sequence ID" value="PQJ55151.1"/>
    <property type="molecule type" value="Genomic_DNA"/>
</dbReference>
<dbReference type="SUPFAM" id="SSF53098">
    <property type="entry name" value="Ribonuclease H-like"/>
    <property type="match status" value="1"/>
</dbReference>
<dbReference type="InterPro" id="IPR001584">
    <property type="entry name" value="Integrase_cat-core"/>
</dbReference>
<evidence type="ECO:0000313" key="3">
    <source>
        <dbReference type="EMBL" id="PQJ55266.1"/>
    </source>
</evidence>
<accession>A0A2S7V0T8</accession>
<dbReference type="InterPro" id="IPR048020">
    <property type="entry name" value="Transpos_IS3"/>
</dbReference>
<dbReference type="GO" id="GO:0015074">
    <property type="term" value="P:DNA integration"/>
    <property type="evidence" value="ECO:0007669"/>
    <property type="project" value="InterPro"/>
</dbReference>
<dbReference type="Pfam" id="PF00665">
    <property type="entry name" value="rve"/>
    <property type="match status" value="1"/>
</dbReference>
<dbReference type="EMBL" id="MSCH01000003">
    <property type="protein sequence ID" value="PQJ55344.1"/>
    <property type="molecule type" value="Genomic_DNA"/>
</dbReference>